<evidence type="ECO:0000313" key="5">
    <source>
        <dbReference type="Proteomes" id="UP001162164"/>
    </source>
</evidence>
<keyword evidence="1" id="KW-0175">Coiled coil</keyword>
<dbReference type="Pfam" id="PF01585">
    <property type="entry name" value="G-patch"/>
    <property type="match status" value="1"/>
</dbReference>
<dbReference type="PANTHER" id="PTHR23149">
    <property type="entry name" value="G PATCH DOMAIN CONTAINING PROTEIN"/>
    <property type="match status" value="1"/>
</dbReference>
<evidence type="ECO:0000256" key="2">
    <source>
        <dbReference type="SAM" id="MobiDB-lite"/>
    </source>
</evidence>
<feature type="coiled-coil region" evidence="1">
    <location>
        <begin position="784"/>
        <end position="811"/>
    </location>
</feature>
<evidence type="ECO:0000259" key="3">
    <source>
        <dbReference type="PROSITE" id="PS50174"/>
    </source>
</evidence>
<gene>
    <name evidence="4" type="ORF">NQ317_013540</name>
</gene>
<feature type="region of interest" description="Disordered" evidence="2">
    <location>
        <begin position="1"/>
        <end position="23"/>
    </location>
</feature>
<comment type="caution">
    <text evidence="4">The sequence shown here is derived from an EMBL/GenBank/DDBJ whole genome shotgun (WGS) entry which is preliminary data.</text>
</comment>
<reference evidence="4" key="1">
    <citation type="journal article" date="2023" name="Insect Mol. Biol.">
        <title>Genome sequencing provides insights into the evolution of gene families encoding plant cell wall-degrading enzymes in longhorned beetles.</title>
        <authorList>
            <person name="Shin N.R."/>
            <person name="Okamura Y."/>
            <person name="Kirsch R."/>
            <person name="Pauchet Y."/>
        </authorList>
    </citation>
    <scope>NUCLEOTIDE SEQUENCE</scope>
    <source>
        <strain evidence="4">MMC_N1</strain>
    </source>
</reference>
<dbReference type="PROSITE" id="PS50174">
    <property type="entry name" value="G_PATCH"/>
    <property type="match status" value="1"/>
</dbReference>
<evidence type="ECO:0000256" key="1">
    <source>
        <dbReference type="SAM" id="Coils"/>
    </source>
</evidence>
<dbReference type="Proteomes" id="UP001162164">
    <property type="component" value="Unassembled WGS sequence"/>
</dbReference>
<dbReference type="InterPro" id="IPR050656">
    <property type="entry name" value="PINX1"/>
</dbReference>
<accession>A0ABQ9JY05</accession>
<feature type="domain" description="G-patch" evidence="3">
    <location>
        <begin position="26"/>
        <end position="72"/>
    </location>
</feature>
<sequence>MSMLAERKRKQKWSLNPRGKDWAQDANKFGQKMLEKMGWQQGKGLGAKEDGITDNIKVSYKNDSKGMGYKESNDQWTAHEVQFTALLESLSGAAGKSDDIKQPNSLEKKSQSSRARVHYHKFTRGKDLSRYSEKDLANIFGKKSLKAEKTIEVKQDQVESSMEKLERESDFLINAGSMRDYFKKKLPNFGKTNGFTVGSNGVLKKEESDLESEFRPSFSVNTNVNSDMEDSNQYVGFGFKSDANIENEPKSGTNLKSTFISYVNALEDASPKKKVKKDKGAVDTNINVNLGLSNPAFNPMYTPIQMKKHILMPIEESLSEETLEAEEDVNDRNDEKRRKKPLQNLVEIVAENHMEINGNFLAVDNPNFEDDSRMSINESQIQENPYEVKVPKKKKQKKSSDSDFGMQSEESINLEKVKTKKNKKKGKMVEASEEVEELERLQKKKSREADAIENLAFNISIEEEKKIKKNLELENPMVMNESRNVEALTIENLEFDITMNVGEESIIGENPYEVKKKGKKVKRAVENSAVDDIIDSLDNPFEIRKKKKENRGAVENPAFDDTLDSFADESQREENPYEVKKKKKEKTTYLQNSYVAKKKKKKDLKGAVENPAFNDDSIEYGQHIEYRNKEKEQCGGEIELERNTCTEIGTFEVKRKKKKAKKTVENGLENPALSLETSSDGITENTSLKIEESDLMLNIVSTPIASSLKGSKGEETFSAKTAKRRKSVRFSNVTQERIIPNNDDLKTMSNNEHFDIDTLVSNGSLEDQTRSDYGVDNVAFDQHKNRLEENLDNISKTLDRYQAEIENDINEKKLEDFHMDDIVVGEVGNPHGTNEKLPDGTRLKFKYANFVSSVPSFHLDKTGSKKSYRHLIKGDIVVKFKNTNLHQIEGYAVKKGGVV</sequence>
<dbReference type="SMART" id="SM00443">
    <property type="entry name" value="G_patch"/>
    <property type="match status" value="1"/>
</dbReference>
<keyword evidence="5" id="KW-1185">Reference proteome</keyword>
<feature type="compositionally biased region" description="Basic and acidic residues" evidence="2">
    <location>
        <begin position="96"/>
        <end position="110"/>
    </location>
</feature>
<dbReference type="PANTHER" id="PTHR23149:SF27">
    <property type="entry name" value="PIN2_TERF1-INTERACTING TELOMERASE INHIBITOR 1"/>
    <property type="match status" value="1"/>
</dbReference>
<feature type="region of interest" description="Disordered" evidence="2">
    <location>
        <begin position="378"/>
        <end position="426"/>
    </location>
</feature>
<proteinExistence type="predicted"/>
<name>A0ABQ9JY05_9CUCU</name>
<feature type="region of interest" description="Disordered" evidence="2">
    <location>
        <begin position="94"/>
        <end position="116"/>
    </location>
</feature>
<feature type="region of interest" description="Disordered" evidence="2">
    <location>
        <begin position="548"/>
        <end position="583"/>
    </location>
</feature>
<feature type="compositionally biased region" description="Basic and acidic residues" evidence="2">
    <location>
        <begin position="569"/>
        <end position="579"/>
    </location>
</feature>
<feature type="coiled-coil region" evidence="1">
    <location>
        <begin position="148"/>
        <end position="175"/>
    </location>
</feature>
<protein>
    <recommendedName>
        <fullName evidence="3">G-patch domain-containing protein</fullName>
    </recommendedName>
</protein>
<evidence type="ECO:0000313" key="4">
    <source>
        <dbReference type="EMBL" id="KAJ8982238.1"/>
    </source>
</evidence>
<organism evidence="4 5">
    <name type="scientific">Molorchus minor</name>
    <dbReference type="NCBI Taxonomy" id="1323400"/>
    <lineage>
        <taxon>Eukaryota</taxon>
        <taxon>Metazoa</taxon>
        <taxon>Ecdysozoa</taxon>
        <taxon>Arthropoda</taxon>
        <taxon>Hexapoda</taxon>
        <taxon>Insecta</taxon>
        <taxon>Pterygota</taxon>
        <taxon>Neoptera</taxon>
        <taxon>Endopterygota</taxon>
        <taxon>Coleoptera</taxon>
        <taxon>Polyphaga</taxon>
        <taxon>Cucujiformia</taxon>
        <taxon>Chrysomeloidea</taxon>
        <taxon>Cerambycidae</taxon>
        <taxon>Lamiinae</taxon>
        <taxon>Monochamini</taxon>
        <taxon>Molorchus</taxon>
    </lineage>
</organism>
<dbReference type="InterPro" id="IPR000467">
    <property type="entry name" value="G_patch_dom"/>
</dbReference>
<dbReference type="EMBL" id="JAPWTJ010000139">
    <property type="protein sequence ID" value="KAJ8982238.1"/>
    <property type="molecule type" value="Genomic_DNA"/>
</dbReference>